<dbReference type="SUPFAM" id="SSF52922">
    <property type="entry name" value="TK C-terminal domain-like"/>
    <property type="match status" value="1"/>
</dbReference>
<proteinExistence type="predicted"/>
<dbReference type="GO" id="GO:0046872">
    <property type="term" value="F:metal ion binding"/>
    <property type="evidence" value="ECO:0007669"/>
    <property type="project" value="UniProtKB-KW"/>
</dbReference>
<reference evidence="4 5" key="1">
    <citation type="journal article" date="2022" name="Nat. Plants">
        <title>Genomes of leafy and leafless Platanthera orchids illuminate the evolution of mycoheterotrophy.</title>
        <authorList>
            <person name="Li M.H."/>
            <person name="Liu K.W."/>
            <person name="Li Z."/>
            <person name="Lu H.C."/>
            <person name="Ye Q.L."/>
            <person name="Zhang D."/>
            <person name="Wang J.Y."/>
            <person name="Li Y.F."/>
            <person name="Zhong Z.M."/>
            <person name="Liu X."/>
            <person name="Yu X."/>
            <person name="Liu D.K."/>
            <person name="Tu X.D."/>
            <person name="Liu B."/>
            <person name="Hao Y."/>
            <person name="Liao X.Y."/>
            <person name="Jiang Y.T."/>
            <person name="Sun W.H."/>
            <person name="Chen J."/>
            <person name="Chen Y.Q."/>
            <person name="Ai Y."/>
            <person name="Zhai J.W."/>
            <person name="Wu S.S."/>
            <person name="Zhou Z."/>
            <person name="Hsiao Y.Y."/>
            <person name="Wu W.L."/>
            <person name="Chen Y.Y."/>
            <person name="Lin Y.F."/>
            <person name="Hsu J.L."/>
            <person name="Li C.Y."/>
            <person name="Wang Z.W."/>
            <person name="Zhao X."/>
            <person name="Zhong W.Y."/>
            <person name="Ma X.K."/>
            <person name="Ma L."/>
            <person name="Huang J."/>
            <person name="Chen G.Z."/>
            <person name="Huang M.Z."/>
            <person name="Huang L."/>
            <person name="Peng D.H."/>
            <person name="Luo Y.B."/>
            <person name="Zou S.Q."/>
            <person name="Chen S.P."/>
            <person name="Lan S."/>
            <person name="Tsai W.C."/>
            <person name="Van de Peer Y."/>
            <person name="Liu Z.J."/>
        </authorList>
    </citation>
    <scope>NUCLEOTIDE SEQUENCE [LARGE SCALE GENOMIC DNA]</scope>
    <source>
        <strain evidence="4">Lor287</strain>
    </source>
</reference>
<dbReference type="GO" id="GO:0004802">
    <property type="term" value="F:transketolase activity"/>
    <property type="evidence" value="ECO:0007669"/>
    <property type="project" value="TreeGrafter"/>
</dbReference>
<dbReference type="GO" id="GO:0006098">
    <property type="term" value="P:pentose-phosphate shunt"/>
    <property type="evidence" value="ECO:0007669"/>
    <property type="project" value="TreeGrafter"/>
</dbReference>
<dbReference type="InterPro" id="IPR055152">
    <property type="entry name" value="Transketolase-like_C_2"/>
</dbReference>
<dbReference type="InterPro" id="IPR033247">
    <property type="entry name" value="Transketolase_fam"/>
</dbReference>
<dbReference type="PANTHER" id="PTHR43522:SF2">
    <property type="entry name" value="TRANSKETOLASE 1-RELATED"/>
    <property type="match status" value="1"/>
</dbReference>
<evidence type="ECO:0000313" key="5">
    <source>
        <dbReference type="Proteomes" id="UP001418222"/>
    </source>
</evidence>
<feature type="domain" description="Transketolase-like C-terminal" evidence="3">
    <location>
        <begin position="162"/>
        <end position="255"/>
    </location>
</feature>
<protein>
    <recommendedName>
        <fullName evidence="3">Transketolase-like C-terminal domain-containing protein</fullName>
    </recommendedName>
</protein>
<organism evidence="4 5">
    <name type="scientific">Platanthera zijinensis</name>
    <dbReference type="NCBI Taxonomy" id="2320716"/>
    <lineage>
        <taxon>Eukaryota</taxon>
        <taxon>Viridiplantae</taxon>
        <taxon>Streptophyta</taxon>
        <taxon>Embryophyta</taxon>
        <taxon>Tracheophyta</taxon>
        <taxon>Spermatophyta</taxon>
        <taxon>Magnoliopsida</taxon>
        <taxon>Liliopsida</taxon>
        <taxon>Asparagales</taxon>
        <taxon>Orchidaceae</taxon>
        <taxon>Orchidoideae</taxon>
        <taxon>Orchideae</taxon>
        <taxon>Orchidinae</taxon>
        <taxon>Platanthera</taxon>
    </lineage>
</organism>
<keyword evidence="2" id="KW-0460">Magnesium</keyword>
<evidence type="ECO:0000256" key="2">
    <source>
        <dbReference type="ARBA" id="ARBA00022842"/>
    </source>
</evidence>
<dbReference type="Proteomes" id="UP001418222">
    <property type="component" value="Unassembled WGS sequence"/>
</dbReference>
<evidence type="ECO:0000256" key="1">
    <source>
        <dbReference type="ARBA" id="ARBA00022723"/>
    </source>
</evidence>
<keyword evidence="1" id="KW-0479">Metal-binding</keyword>
<keyword evidence="5" id="KW-1185">Reference proteome</keyword>
<evidence type="ECO:0000259" key="3">
    <source>
        <dbReference type="Pfam" id="PF22613"/>
    </source>
</evidence>
<sequence>MFHSRSKHIDTQYHWVHDVLEQKELDLQKVNTDDNGAHMLTKIVPMGKFEHCVKIVVMEAARLILLAGAARPAFSSFCWSRRSRRLVRGRLRNVVFDVGTDFSICPGQVSQPSFESAVLHRVFAAHSPHVRCPSCFCDELHSIAEHFDASANRWNQDCRSRGGYIVSDDSFGNKPNIILMGSGSELEIPMKAAYELRKEGKTVQVVSIVLWELFGKQPDDYKDSMLPKAVTTRVSIKAKTTFRWEKFVGTKETFVDSKEGWALGVKEKWVQIVGFRTI</sequence>
<evidence type="ECO:0000313" key="4">
    <source>
        <dbReference type="EMBL" id="KAK8940679.1"/>
    </source>
</evidence>
<dbReference type="GO" id="GO:0005829">
    <property type="term" value="C:cytosol"/>
    <property type="evidence" value="ECO:0007669"/>
    <property type="project" value="TreeGrafter"/>
</dbReference>
<dbReference type="Gene3D" id="3.40.50.920">
    <property type="match status" value="1"/>
</dbReference>
<dbReference type="InterPro" id="IPR009014">
    <property type="entry name" value="Transketo_C/PFOR_II"/>
</dbReference>
<comment type="caution">
    <text evidence="4">The sequence shown here is derived from an EMBL/GenBank/DDBJ whole genome shotgun (WGS) entry which is preliminary data.</text>
</comment>
<dbReference type="PANTHER" id="PTHR43522">
    <property type="entry name" value="TRANSKETOLASE"/>
    <property type="match status" value="1"/>
</dbReference>
<dbReference type="AlphaFoldDB" id="A0AAP0G6I6"/>
<accession>A0AAP0G6I6</accession>
<gene>
    <name evidence="4" type="ORF">KSP39_PZI010459</name>
</gene>
<dbReference type="EMBL" id="JBBWWQ010000008">
    <property type="protein sequence ID" value="KAK8940679.1"/>
    <property type="molecule type" value="Genomic_DNA"/>
</dbReference>
<name>A0AAP0G6I6_9ASPA</name>
<dbReference type="Pfam" id="PF22613">
    <property type="entry name" value="Transketolase_C_1"/>
    <property type="match status" value="1"/>
</dbReference>